<dbReference type="GO" id="GO:0045905">
    <property type="term" value="P:positive regulation of translational termination"/>
    <property type="evidence" value="ECO:0007669"/>
    <property type="project" value="TreeGrafter"/>
</dbReference>
<accession>A0A2P6NQY7</accession>
<evidence type="ECO:0000256" key="1">
    <source>
        <dbReference type="ARBA" id="ARBA00004123"/>
    </source>
</evidence>
<feature type="compositionally biased region" description="Basic residues" evidence="3">
    <location>
        <begin position="116"/>
        <end position="128"/>
    </location>
</feature>
<sequence length="1428" mass="162331">MKGRTRKATEVPGAAGIDTDNIIVGMRPRKSSNLYAQTDSSHQEKRGTTNGETPSSQRRNKRSKTEEVEEDSSSASTTGPLETSSEEDQFRSSDLDIPIFSSAKDNLSKKNDTDKRAKKSTYTNRRKSKDKEDSPQNKTSPAMIKDHPPLKVITPTEDPRDSISSQHEKMSPPPKKTEDREEIMDQSSPTKEKRNRSDPIPKTITTAHIMEEITDLYDHTEANEENPPRVSCSDPQHLHGVKCPRTEQQLQPTSNHQPVPPSARLLHHDDTHRDMYDALQREINNQNNRQAEMKNIVLEHKAALKSAEASQAKLTQEIQELRDQLKRRDEEEKERQKERDVQNKANRTEIEKQMTALEERMFKVQESVEKSMKDSTSTMCKAVESVGEETKKEVQEMKKEMRDVKKIVDESIKEMVEMKREQMRGEVEKKKERTEDLDHWREVMNELKQLRASPDGSKTSSVDTTSTMDTTSTVDKTSSVDTTSSVDKTSSVDTTVTPSPPPVTPSVVDEPTRDDVVILESKPPGSSEPSKREVSSSPKRKAMKMSETASPVTKRIGTPRKKKQKDKTEEELNDSDHDITEGENPKKRKKNNKLRRTLPKLGEIPMVEGQRVYCTNKTGVVQGRVILCDCCSRNFLPTEYEKHCGLHNAHNSYKTIYLASTNQSLSTYRYCSCCHTNSTDKWSNGPMGTKTLCVACGEKHLNKKLPYEMFVSWFKECIVPRETPTLPLAVGEHRDNCKPVTRMNIKDFTEAIFLEHVIKNKEPLILTDCMPLMKRPEIWNFEWLKTMSPKENLSVRYMQMHERDESQFSAIRDVTKSLSWFVDHAGEYNCYDEDNDYDPSCAKKDWKTMMYAKDFSFSEVTGLGWMEDLYQMLPDVLKPNHEEHDMVHFLPPGTRPIVPMAYMGTGGTRTPLHVDKQASVAFNLCVFGAGYKRWWLIKADQKKSLEQFVKSHGGTLHKDNFWVAPRDLEESGLDMWWLEQKVGEMVIVPPTVPHTVINEGEFSCAVAANVLSPSAVEDMWQEEQENRKVARSSYLPFRRIIHYAVSNLSEKIIKLVNSPGEASDRVMLDRSTDMLKRILPIHEQILQLDSLTGGATVEEPKNLYGFGENTQSCEVCDIRVFNKSFHCSDCNYDMCPECVEIFGLTHHEHPLKLIQSCSTVNLWTVHNNGKKTLAEVLAKQQGSSACCAVEWLIRVGRQRYGGEGGDVKTFRKPLRKPPTETPKKEGGPSGESIITRNHMPRPPESPTKSCIKAPGSPKKKLAWRGVEVRSYDRCTGSSTVPEKGGFPLGLAWDYDKDNVLKRSISDYEKLLIKMKDHGHLYRVDEKERKKLIQSSEGYKEINEDLKAIRKSRKNVGCKCVGGKTGKSCDTNKCLCFKEQLGCHEDSCGCTDEACANPDRHTFDLKAMEVLIRGRIKTLNKELTQSDVE</sequence>
<evidence type="ECO:0000256" key="2">
    <source>
        <dbReference type="ARBA" id="ARBA00023242"/>
    </source>
</evidence>
<dbReference type="InParanoid" id="A0A2P6NQY7"/>
<dbReference type="GO" id="GO:0016706">
    <property type="term" value="F:2-oxoglutarate-dependent dioxygenase activity"/>
    <property type="evidence" value="ECO:0007669"/>
    <property type="project" value="TreeGrafter"/>
</dbReference>
<dbReference type="GO" id="GO:0005737">
    <property type="term" value="C:cytoplasm"/>
    <property type="evidence" value="ECO:0007669"/>
    <property type="project" value="TreeGrafter"/>
</dbReference>
<dbReference type="Gene3D" id="3.30.50.10">
    <property type="entry name" value="Erythroid Transcription Factor GATA-1, subunit A"/>
    <property type="match status" value="1"/>
</dbReference>
<feature type="compositionally biased region" description="Low complexity" evidence="3">
    <location>
        <begin position="457"/>
        <end position="497"/>
    </location>
</feature>
<dbReference type="InterPro" id="IPR050910">
    <property type="entry name" value="JMJD6_ArgDemeth/LysHydrox"/>
</dbReference>
<dbReference type="InterPro" id="IPR032308">
    <property type="entry name" value="TDBD"/>
</dbReference>
<feature type="region of interest" description="Disordered" evidence="3">
    <location>
        <begin position="1204"/>
        <end position="1257"/>
    </location>
</feature>
<dbReference type="GO" id="GO:0008270">
    <property type="term" value="F:zinc ion binding"/>
    <property type="evidence" value="ECO:0007669"/>
    <property type="project" value="InterPro"/>
</dbReference>
<organism evidence="5 6">
    <name type="scientific">Planoprotostelium fungivorum</name>
    <dbReference type="NCBI Taxonomy" id="1890364"/>
    <lineage>
        <taxon>Eukaryota</taxon>
        <taxon>Amoebozoa</taxon>
        <taxon>Evosea</taxon>
        <taxon>Variosea</taxon>
        <taxon>Cavosteliida</taxon>
        <taxon>Cavosteliaceae</taxon>
        <taxon>Planoprotostelium</taxon>
    </lineage>
</organism>
<feature type="compositionally biased region" description="Basic and acidic residues" evidence="3">
    <location>
        <begin position="106"/>
        <end position="115"/>
    </location>
</feature>
<dbReference type="InterPro" id="IPR013088">
    <property type="entry name" value="Znf_NHR/GATA"/>
</dbReference>
<feature type="compositionally biased region" description="Polar residues" evidence="3">
    <location>
        <begin position="31"/>
        <end position="40"/>
    </location>
</feature>
<feature type="compositionally biased region" description="Basic and acidic residues" evidence="3">
    <location>
        <begin position="420"/>
        <end position="449"/>
    </location>
</feature>
<evidence type="ECO:0000313" key="6">
    <source>
        <dbReference type="Proteomes" id="UP000241769"/>
    </source>
</evidence>
<dbReference type="GO" id="GO:0005634">
    <property type="term" value="C:nucleus"/>
    <property type="evidence" value="ECO:0007669"/>
    <property type="project" value="UniProtKB-SubCell"/>
</dbReference>
<feature type="compositionally biased region" description="Basic and acidic residues" evidence="3">
    <location>
        <begin position="1217"/>
        <end position="1226"/>
    </location>
</feature>
<dbReference type="PANTHER" id="PTHR12480">
    <property type="entry name" value="ARGININE DEMETHYLASE AND LYSYL-HYDROXYLASE JMJD"/>
    <property type="match status" value="1"/>
</dbReference>
<name>A0A2P6NQY7_9EUKA</name>
<dbReference type="SUPFAM" id="SSF51197">
    <property type="entry name" value="Clavaminate synthase-like"/>
    <property type="match status" value="1"/>
</dbReference>
<dbReference type="InterPro" id="IPR003347">
    <property type="entry name" value="JmjC_dom"/>
</dbReference>
<dbReference type="Pfam" id="PF16019">
    <property type="entry name" value="CSRNP_N"/>
    <property type="match status" value="1"/>
</dbReference>
<feature type="region of interest" description="Disordered" evidence="3">
    <location>
        <begin position="325"/>
        <end position="348"/>
    </location>
</feature>
<dbReference type="GO" id="GO:0043565">
    <property type="term" value="F:sequence-specific DNA binding"/>
    <property type="evidence" value="ECO:0007669"/>
    <property type="project" value="TreeGrafter"/>
</dbReference>
<feature type="compositionally biased region" description="Basic and acidic residues" evidence="3">
    <location>
        <begin position="566"/>
        <end position="585"/>
    </location>
</feature>
<dbReference type="GO" id="GO:0006355">
    <property type="term" value="P:regulation of DNA-templated transcription"/>
    <property type="evidence" value="ECO:0007669"/>
    <property type="project" value="InterPro"/>
</dbReference>
<dbReference type="Proteomes" id="UP000241769">
    <property type="component" value="Unassembled WGS sequence"/>
</dbReference>
<protein>
    <recommendedName>
        <fullName evidence="4">JmjC domain-containing protein</fullName>
    </recommendedName>
</protein>
<comment type="caution">
    <text evidence="5">The sequence shown here is derived from an EMBL/GenBank/DDBJ whole genome shotgun (WGS) entry which is preliminary data.</text>
</comment>
<feature type="compositionally biased region" description="Polar residues" evidence="3">
    <location>
        <begin position="73"/>
        <end position="83"/>
    </location>
</feature>
<proteinExistence type="predicted"/>
<feature type="compositionally biased region" description="Basic and acidic residues" evidence="3">
    <location>
        <begin position="157"/>
        <end position="179"/>
    </location>
</feature>
<dbReference type="InterPro" id="IPR031972">
    <property type="entry name" value="CSRNP_N"/>
</dbReference>
<gene>
    <name evidence="5" type="ORF">PROFUN_05523</name>
</gene>
<feature type="region of interest" description="Disordered" evidence="3">
    <location>
        <begin position="1"/>
        <end position="208"/>
    </location>
</feature>
<dbReference type="PROSITE" id="PS51184">
    <property type="entry name" value="JMJC"/>
    <property type="match status" value="1"/>
</dbReference>
<dbReference type="Pfam" id="PF16135">
    <property type="entry name" value="TDBD"/>
    <property type="match status" value="1"/>
</dbReference>
<dbReference type="Pfam" id="PF02373">
    <property type="entry name" value="JmjC"/>
    <property type="match status" value="1"/>
</dbReference>
<feature type="compositionally biased region" description="Polar residues" evidence="3">
    <location>
        <begin position="48"/>
        <end position="57"/>
    </location>
</feature>
<dbReference type="Gene3D" id="2.60.120.650">
    <property type="entry name" value="Cupin"/>
    <property type="match status" value="1"/>
</dbReference>
<keyword evidence="6" id="KW-1185">Reference proteome</keyword>
<comment type="subcellular location">
    <subcellularLocation>
        <location evidence="1">Nucleus</location>
    </subcellularLocation>
</comment>
<dbReference type="EMBL" id="MDYQ01000032">
    <property type="protein sequence ID" value="PRP86382.1"/>
    <property type="molecule type" value="Genomic_DNA"/>
</dbReference>
<evidence type="ECO:0000313" key="5">
    <source>
        <dbReference type="EMBL" id="PRP86382.1"/>
    </source>
</evidence>
<feature type="compositionally biased region" description="Basic residues" evidence="3">
    <location>
        <begin position="586"/>
        <end position="597"/>
    </location>
</feature>
<feature type="region of interest" description="Disordered" evidence="3">
    <location>
        <begin position="220"/>
        <end position="240"/>
    </location>
</feature>
<reference evidence="5 6" key="1">
    <citation type="journal article" date="2018" name="Genome Biol. Evol.">
        <title>Multiple Roots of Fruiting Body Formation in Amoebozoa.</title>
        <authorList>
            <person name="Hillmann F."/>
            <person name="Forbes G."/>
            <person name="Novohradska S."/>
            <person name="Ferling I."/>
            <person name="Riege K."/>
            <person name="Groth M."/>
            <person name="Westermann M."/>
            <person name="Marz M."/>
            <person name="Spaller T."/>
            <person name="Winckler T."/>
            <person name="Schaap P."/>
            <person name="Glockner G."/>
        </authorList>
    </citation>
    <scope>NUCLEOTIDE SEQUENCE [LARGE SCALE GENOMIC DNA]</scope>
    <source>
        <strain evidence="5 6">Jena</strain>
    </source>
</reference>
<feature type="domain" description="JmjC" evidence="4">
    <location>
        <begin position="867"/>
        <end position="1027"/>
    </location>
</feature>
<feature type="region of interest" description="Disordered" evidence="3">
    <location>
        <begin position="420"/>
        <end position="597"/>
    </location>
</feature>
<dbReference type="PANTHER" id="PTHR12480:SF6">
    <property type="entry name" value="2-OXOGLUTARATE AND IRON-DEPENDENT OXYGENASE JMJD4"/>
    <property type="match status" value="1"/>
</dbReference>
<dbReference type="SMART" id="SM00558">
    <property type="entry name" value="JmjC"/>
    <property type="match status" value="1"/>
</dbReference>
<keyword evidence="2" id="KW-0539">Nucleus</keyword>
<evidence type="ECO:0000259" key="4">
    <source>
        <dbReference type="PROSITE" id="PS51184"/>
    </source>
</evidence>
<evidence type="ECO:0000256" key="3">
    <source>
        <dbReference type="SAM" id="MobiDB-lite"/>
    </source>
</evidence>
<feature type="compositionally biased region" description="Basic and acidic residues" evidence="3">
    <location>
        <begin position="190"/>
        <end position="199"/>
    </location>
</feature>